<dbReference type="NCBIfam" id="TIGR00567">
    <property type="entry name" value="3mg"/>
    <property type="match status" value="1"/>
</dbReference>
<evidence type="ECO:0000256" key="2">
    <source>
        <dbReference type="ARBA" id="ARBA00022763"/>
    </source>
</evidence>
<organism evidence="7 8">
    <name type="scientific">Candidatus Nealsonbacteria bacterium CG02_land_8_20_14_3_00_34_20</name>
    <dbReference type="NCBI Taxonomy" id="1974698"/>
    <lineage>
        <taxon>Bacteria</taxon>
        <taxon>Candidatus Nealsoniibacteriota</taxon>
    </lineage>
</organism>
<dbReference type="CDD" id="cd00540">
    <property type="entry name" value="AAG"/>
    <property type="match status" value="1"/>
</dbReference>
<keyword evidence="3 5" id="KW-0378">Hydrolase</keyword>
<keyword evidence="6" id="KW-0472">Membrane</keyword>
<gene>
    <name evidence="7" type="ORF">COS24_01910</name>
</gene>
<keyword evidence="6" id="KW-1133">Transmembrane helix</keyword>
<dbReference type="InterPro" id="IPR036995">
    <property type="entry name" value="MPG_sf"/>
</dbReference>
<keyword evidence="6" id="KW-0812">Transmembrane</keyword>
<keyword evidence="4 5" id="KW-0234">DNA repair</keyword>
<keyword evidence="2 5" id="KW-0227">DNA damage</keyword>
<evidence type="ECO:0000313" key="7">
    <source>
        <dbReference type="EMBL" id="PIV45498.1"/>
    </source>
</evidence>
<dbReference type="HAMAP" id="MF_00527">
    <property type="entry name" value="3MGH"/>
    <property type="match status" value="1"/>
</dbReference>
<accession>A0A2M7DAK6</accession>
<evidence type="ECO:0000256" key="3">
    <source>
        <dbReference type="ARBA" id="ARBA00022801"/>
    </source>
</evidence>
<comment type="caution">
    <text evidence="7">The sequence shown here is derived from an EMBL/GenBank/DDBJ whole genome shotgun (WGS) entry which is preliminary data.</text>
</comment>
<proteinExistence type="inferred from homology"/>
<comment type="similarity">
    <text evidence="1 5">Belongs to the DNA glycosylase MPG family.</text>
</comment>
<protein>
    <recommendedName>
        <fullName evidence="5">Putative 3-methyladenine DNA glycosylase</fullName>
        <ecNumber evidence="5">3.2.2.-</ecNumber>
    </recommendedName>
</protein>
<name>A0A2M7DAK6_9BACT</name>
<dbReference type="FunFam" id="3.10.300.10:FF:000001">
    <property type="entry name" value="Putative 3-methyladenine DNA glycosylase"/>
    <property type="match status" value="1"/>
</dbReference>
<evidence type="ECO:0000256" key="6">
    <source>
        <dbReference type="SAM" id="Phobius"/>
    </source>
</evidence>
<sequence>MRLKRNFYKKNTLKVAQDLLAKYIVRVFEGKKIIGQIVETEAYIGPQDNASHGFGGKITQRNRAEYLIGGYVYIYLVYGMYWQLNITAGLAGRPECVLIRALEPISELKVKSSAFALRASAGRQNSKILKNLTNGPGKLCSYLKLDKSFYGEDLVKSKRIWLEDRGEKVKPSQIITKKRIGIDYAGTYWANKKWRFYIKDNPFISKN</sequence>
<dbReference type="PANTHER" id="PTHR10429:SF0">
    <property type="entry name" value="DNA-3-METHYLADENINE GLYCOSYLASE"/>
    <property type="match status" value="1"/>
</dbReference>
<dbReference type="Proteomes" id="UP000229625">
    <property type="component" value="Unassembled WGS sequence"/>
</dbReference>
<dbReference type="AlphaFoldDB" id="A0A2M7DAK6"/>
<dbReference type="GO" id="GO:0003905">
    <property type="term" value="F:alkylbase DNA N-glycosylase activity"/>
    <property type="evidence" value="ECO:0007669"/>
    <property type="project" value="InterPro"/>
</dbReference>
<dbReference type="GO" id="GO:0003677">
    <property type="term" value="F:DNA binding"/>
    <property type="evidence" value="ECO:0007669"/>
    <property type="project" value="InterPro"/>
</dbReference>
<dbReference type="GO" id="GO:0006284">
    <property type="term" value="P:base-excision repair"/>
    <property type="evidence" value="ECO:0007669"/>
    <property type="project" value="InterPro"/>
</dbReference>
<dbReference type="PANTHER" id="PTHR10429">
    <property type="entry name" value="DNA-3-METHYLADENINE GLYCOSYLASE"/>
    <property type="match status" value="1"/>
</dbReference>
<dbReference type="InterPro" id="IPR011034">
    <property type="entry name" value="Formyl_transferase-like_C_sf"/>
</dbReference>
<dbReference type="Pfam" id="PF02245">
    <property type="entry name" value="Pur_DNA_glyco"/>
    <property type="match status" value="1"/>
</dbReference>
<evidence type="ECO:0000313" key="8">
    <source>
        <dbReference type="Proteomes" id="UP000229625"/>
    </source>
</evidence>
<dbReference type="EMBL" id="PETY01000028">
    <property type="protein sequence ID" value="PIV45498.1"/>
    <property type="molecule type" value="Genomic_DNA"/>
</dbReference>
<dbReference type="Gene3D" id="3.10.300.10">
    <property type="entry name" value="Methylpurine-DNA glycosylase (MPG)"/>
    <property type="match status" value="1"/>
</dbReference>
<evidence type="ECO:0000256" key="1">
    <source>
        <dbReference type="ARBA" id="ARBA00009232"/>
    </source>
</evidence>
<reference evidence="8" key="1">
    <citation type="submission" date="2017-09" db="EMBL/GenBank/DDBJ databases">
        <title>Depth-based differentiation of microbial function through sediment-hosted aquifers and enrichment of novel symbionts in the deep terrestrial subsurface.</title>
        <authorList>
            <person name="Probst A.J."/>
            <person name="Ladd B."/>
            <person name="Jarett J.K."/>
            <person name="Geller-Mcgrath D.E."/>
            <person name="Sieber C.M.K."/>
            <person name="Emerson J.B."/>
            <person name="Anantharaman K."/>
            <person name="Thomas B.C."/>
            <person name="Malmstrom R."/>
            <person name="Stieglmeier M."/>
            <person name="Klingl A."/>
            <person name="Woyke T."/>
            <person name="Ryan C.M."/>
            <person name="Banfield J.F."/>
        </authorList>
    </citation>
    <scope>NUCLEOTIDE SEQUENCE [LARGE SCALE GENOMIC DNA]</scope>
</reference>
<feature type="transmembrane region" description="Helical" evidence="6">
    <location>
        <begin position="66"/>
        <end position="84"/>
    </location>
</feature>
<evidence type="ECO:0000256" key="4">
    <source>
        <dbReference type="ARBA" id="ARBA00023204"/>
    </source>
</evidence>
<evidence type="ECO:0000256" key="5">
    <source>
        <dbReference type="HAMAP-Rule" id="MF_00527"/>
    </source>
</evidence>
<keyword evidence="7" id="KW-0326">Glycosidase</keyword>
<dbReference type="InterPro" id="IPR003180">
    <property type="entry name" value="MPG"/>
</dbReference>
<dbReference type="EC" id="3.2.2.-" evidence="5"/>
<dbReference type="SUPFAM" id="SSF50486">
    <property type="entry name" value="FMT C-terminal domain-like"/>
    <property type="match status" value="1"/>
</dbReference>